<dbReference type="PANTHER" id="PTHR21483:SF18">
    <property type="entry name" value="RNA POLYMERASE II-ASSOCIATED PROTEIN 1"/>
    <property type="match status" value="1"/>
</dbReference>
<dbReference type="SUPFAM" id="SSF48371">
    <property type="entry name" value="ARM repeat"/>
    <property type="match status" value="1"/>
</dbReference>
<evidence type="ECO:0000256" key="2">
    <source>
        <dbReference type="ARBA" id="ARBA00009953"/>
    </source>
</evidence>
<feature type="compositionally biased region" description="Basic and acidic residues" evidence="5">
    <location>
        <begin position="208"/>
        <end position="221"/>
    </location>
</feature>
<keyword evidence="3" id="KW-0804">Transcription</keyword>
<dbReference type="Pfam" id="PF25766">
    <property type="entry name" value="TPR_RPAP1"/>
    <property type="match status" value="1"/>
</dbReference>
<evidence type="ECO:0000259" key="7">
    <source>
        <dbReference type="Pfam" id="PF08621"/>
    </source>
</evidence>
<dbReference type="InterPro" id="IPR016024">
    <property type="entry name" value="ARM-type_fold"/>
</dbReference>
<dbReference type="GO" id="GO:0006366">
    <property type="term" value="P:transcription by RNA polymerase II"/>
    <property type="evidence" value="ECO:0007669"/>
    <property type="project" value="InterPro"/>
</dbReference>
<feature type="domain" description="RPAP1/MINIYO-like TPR repeats" evidence="8">
    <location>
        <begin position="998"/>
        <end position="1214"/>
    </location>
</feature>
<evidence type="ECO:0000313" key="9">
    <source>
        <dbReference type="EMBL" id="KAG8187093.1"/>
    </source>
</evidence>
<gene>
    <name evidence="9" type="ORF">JTE90_023935</name>
</gene>
<dbReference type="EMBL" id="JAFNEN010000279">
    <property type="protein sequence ID" value="KAG8187093.1"/>
    <property type="molecule type" value="Genomic_DNA"/>
</dbReference>
<evidence type="ECO:0000256" key="3">
    <source>
        <dbReference type="ARBA" id="ARBA00023163"/>
    </source>
</evidence>
<comment type="subcellular location">
    <subcellularLocation>
        <location evidence="1">Nucleus</location>
    </subcellularLocation>
</comment>
<dbReference type="InterPro" id="IPR013930">
    <property type="entry name" value="RPAP1_N"/>
</dbReference>
<evidence type="ECO:0000256" key="5">
    <source>
        <dbReference type="SAM" id="MobiDB-lite"/>
    </source>
</evidence>
<name>A0AAV6UTN2_9ARAC</name>
<evidence type="ECO:0000259" key="6">
    <source>
        <dbReference type="Pfam" id="PF08620"/>
    </source>
</evidence>
<protein>
    <recommendedName>
        <fullName evidence="11">RNA polymerase II-associated protein 1</fullName>
    </recommendedName>
</protein>
<dbReference type="InterPro" id="IPR057989">
    <property type="entry name" value="TPR_RPAP1/MINIYO-like"/>
</dbReference>
<dbReference type="Pfam" id="PF08621">
    <property type="entry name" value="RPAP1_N"/>
    <property type="match status" value="1"/>
</dbReference>
<dbReference type="PANTHER" id="PTHR21483">
    <property type="entry name" value="RNA POLYMERASE II-ASSOCIATED PROTEIN 1"/>
    <property type="match status" value="1"/>
</dbReference>
<evidence type="ECO:0000256" key="4">
    <source>
        <dbReference type="ARBA" id="ARBA00023242"/>
    </source>
</evidence>
<dbReference type="Pfam" id="PF08620">
    <property type="entry name" value="RPAP1_C"/>
    <property type="match status" value="1"/>
</dbReference>
<dbReference type="InterPro" id="IPR013929">
    <property type="entry name" value="RPAP1_C"/>
</dbReference>
<keyword evidence="10" id="KW-1185">Reference proteome</keyword>
<evidence type="ECO:0000256" key="1">
    <source>
        <dbReference type="ARBA" id="ARBA00004123"/>
    </source>
</evidence>
<proteinExistence type="inferred from homology"/>
<evidence type="ECO:0008006" key="11">
    <source>
        <dbReference type="Google" id="ProtNLM"/>
    </source>
</evidence>
<feature type="domain" description="RPAP1 N-terminal" evidence="7">
    <location>
        <begin position="160"/>
        <end position="204"/>
    </location>
</feature>
<dbReference type="Proteomes" id="UP000827092">
    <property type="component" value="Unassembled WGS sequence"/>
</dbReference>
<dbReference type="AlphaFoldDB" id="A0AAV6UTN2"/>
<keyword evidence="4" id="KW-0539">Nucleus</keyword>
<dbReference type="InterPro" id="IPR039913">
    <property type="entry name" value="RPAP1/Rba50"/>
</dbReference>
<feature type="domain" description="RPAP1 C-terminal" evidence="6">
    <location>
        <begin position="314"/>
        <end position="377"/>
    </location>
</feature>
<feature type="region of interest" description="Disordered" evidence="5">
    <location>
        <begin position="205"/>
        <end position="228"/>
    </location>
</feature>
<comment type="caution">
    <text evidence="9">The sequence shown here is derived from an EMBL/GenBank/DDBJ whole genome shotgun (WGS) entry which is preliminary data.</text>
</comment>
<accession>A0AAV6UTN2</accession>
<organism evidence="9 10">
    <name type="scientific">Oedothorax gibbosus</name>
    <dbReference type="NCBI Taxonomy" id="931172"/>
    <lineage>
        <taxon>Eukaryota</taxon>
        <taxon>Metazoa</taxon>
        <taxon>Ecdysozoa</taxon>
        <taxon>Arthropoda</taxon>
        <taxon>Chelicerata</taxon>
        <taxon>Arachnida</taxon>
        <taxon>Araneae</taxon>
        <taxon>Araneomorphae</taxon>
        <taxon>Entelegynae</taxon>
        <taxon>Araneoidea</taxon>
        <taxon>Linyphiidae</taxon>
        <taxon>Erigoninae</taxon>
        <taxon>Oedothorax</taxon>
    </lineage>
</organism>
<comment type="similarity">
    <text evidence="2">Belongs to the RPAP1 family.</text>
</comment>
<evidence type="ECO:0000259" key="8">
    <source>
        <dbReference type="Pfam" id="PF25766"/>
    </source>
</evidence>
<reference evidence="9 10" key="1">
    <citation type="journal article" date="2022" name="Nat. Ecol. Evol.">
        <title>A masculinizing supergene underlies an exaggerated male reproductive morph in a spider.</title>
        <authorList>
            <person name="Hendrickx F."/>
            <person name="De Corte Z."/>
            <person name="Sonet G."/>
            <person name="Van Belleghem S.M."/>
            <person name="Kostlbacher S."/>
            <person name="Vangestel C."/>
        </authorList>
    </citation>
    <scope>NUCLEOTIDE SEQUENCE [LARGE SCALE GENOMIC DNA]</scope>
    <source>
        <strain evidence="9">W744_W776</strain>
    </source>
</reference>
<sequence length="1280" mass="147550">MEDIQRPTTQETDEDLLHQQELFFKNKCKTNSNVKIKDTEAISLEESNTNTVEEDKTKKELDNEIQSFCFEVKEKTSSDLKNFCFEPLSSETVEILNMKSKKLHPSQFSLKNKKKSLFAQLMEKIEDEVIPTEILPDAVCKSSLIDGSGLNNREQERELKKIHEENLSKLASMSKEEILKHQLELKSQLDPTLIQFIKSRRNFKKSSKSKEPVSESVHAEDSDCPGEILRKEGRTDCDALILEKANEFEVDRRNKLLTDLKGKNIEIPSDTKELLEEVDKGNWVNMKNIEKEKLEWISDLPKKNPVDLKTGFTARFDFEGLLLAHDVETPTFKGLHHHGEEPEVAGYSLEELFLLARSTLQSQRITALHTIAHILDNYWNGMFDGCFDEPLLPTMLEAGLVPLLRWALDDTSLTSLAATITAMHSLLISKIDEMCLHRTFCWLHGHILPLLKPENLIDSNVVPEELTDADLIKLDVVKAFLQMDILPRFSYVLKVLQPSPLVCKLIIEICAHIAQHSIDSAEQVVKLPGFLDFIIEKFLPLKFQFIDSSKLTDSVGYKYPLSSAMKLIRIIYSSQTDLVLTDSFNIVQHILCYLVLDPSEWQSDADNLHHLMIESLKTTHVLLCCSIKYSTFLPIFPVFLRQMEFIKWKLDLSSERSKHFKDFEYATHLFKVLEALTIASTYQNDPNSSNLQGIVFDKALECLKKWLFQFSQGHVSDHGMMLVSGCMNFVSTYYKEIYIPCISEALKHCPETTDLFQNYLFSCIESEGFKDLLLSIGSSSLLLHSGKSGNYRDSKTIVSLGSILWKDDIIPTIKKKSPIPFLLAVIKLSALQKDLIPLSDNIMLQKVLHNISIRKYLRRISSENLNADSWFARYETYFLSQVLLLPSTEGLQDTSLWYNVASSLLPILRAPDESIAKDLFENIIFNRNYFLSTKKEHLEDEATKELIGKLPVIFSRYSVCLLKDEAISHSRKILSSVRCRSLVSPSKSEFLLPKDWFYTPIWKKYKNSKERTCDNKLTTGDEMELLSCLEWILISHKFALPFVKNIPVSVEFCYLCMLFLLDDNFFRKSEINKLVEECISSILTHKEIRLTEFKWSTLNSFDDLYMEMLNQFEDISYGDELFGNFIVFPLQQCYPSDWRKLFLTEHSQVLHFLRVPLSKLFVPLKCYLEPYEQKFSLISKYYSLLASGSLTLVRCPLIYLMAVHHVHHYIFSEEVESKYQQKTLITSILDSKQKVVRQHILLYSEVKLDEDCGFTMKAELSSNNKIYLQSVVGRSLNLDL</sequence>
<evidence type="ECO:0000313" key="10">
    <source>
        <dbReference type="Proteomes" id="UP000827092"/>
    </source>
</evidence>